<dbReference type="GeneID" id="84062511"/>
<accession>C4KKG9</accession>
<reference evidence="2 3" key="1">
    <citation type="journal article" date="2009" name="Proc. Natl. Acad. Sci. U.S.A.">
        <title>Biogeography of the Sulfolobus islandicus pan-genome.</title>
        <authorList>
            <person name="Reno M.L."/>
            <person name="Held N.L."/>
            <person name="Fields C.J."/>
            <person name="Burke P.V."/>
            <person name="Whitaker R.J."/>
        </authorList>
    </citation>
    <scope>NUCLEOTIDE SEQUENCE [LARGE SCALE GENOMIC DNA]</scope>
    <source>
        <strain evidence="3">M.16.4 / Kamchatka #3</strain>
    </source>
</reference>
<feature type="transmembrane region" description="Helical" evidence="1">
    <location>
        <begin position="12"/>
        <end position="35"/>
    </location>
</feature>
<sequence>MVGRMVKNKALSNAISIIILIFVILLVFIPFLYYLNNISQNTTVTTSIVNNYIYLKNLQISQITTGHPSLYYNGSSIYAVYSNGTFVPTSNLTIVSILYLNTNGIWVNVTSIQYPLVVSKGQVIILPSYIQGRPIIIVTSLGNIFFLQPGSSIGPFATASKGGVEILTQIYNSSGPLSVSTNVTTNIYSTYKNFTTPIAFSNQTGTFVARLPQYVFYQNSKGQVITGVFHNWIVLGLATVNSTATQGIKVTLQGQPVVLIGNYTQVTSTVSLTLQVMGNSNINTNIKVSVFVNGNNYTIQNNRAITVPAGYVNITVITLQANDTTQQSQGVISHYSYSNAGYNGKTYVAKSFLILIPPGTTNPTVYLNYRNDYNYYLVKIIGNYNKNSQVYLVLNGTVYNYNNNYWIIGGNYSFHPTCVFTATTTYGAQTVIFQYSNGTSFTYTFPNIPSYVIINQPMTITVSYNIIEYWQQLQ</sequence>
<proteinExistence type="predicted"/>
<evidence type="ECO:0000313" key="3">
    <source>
        <dbReference type="Proteomes" id="UP000001479"/>
    </source>
</evidence>
<dbReference type="RefSeq" id="WP_012736132.1">
    <property type="nucleotide sequence ID" value="NC_012726.1"/>
</dbReference>
<dbReference type="KEGG" id="sid:M164_2229"/>
<dbReference type="Proteomes" id="UP000001479">
    <property type="component" value="Chromosome"/>
</dbReference>
<gene>
    <name evidence="2" type="ordered locus">M164_2229</name>
</gene>
<evidence type="ECO:0000256" key="1">
    <source>
        <dbReference type="SAM" id="Phobius"/>
    </source>
</evidence>
<evidence type="ECO:0000313" key="2">
    <source>
        <dbReference type="EMBL" id="ACR42831.1"/>
    </source>
</evidence>
<protein>
    <submittedName>
        <fullName evidence="2">Uncharacterized protein</fullName>
    </submittedName>
</protein>
<dbReference type="EMBL" id="CP001402">
    <property type="protein sequence ID" value="ACR42831.1"/>
    <property type="molecule type" value="Genomic_DNA"/>
</dbReference>
<keyword evidence="1" id="KW-1133">Transmembrane helix</keyword>
<dbReference type="AlphaFoldDB" id="C4KKG9"/>
<organism evidence="2 3">
    <name type="scientific">Saccharolobus islandicus (strain M.16.4 / Kamchatka #3)</name>
    <name type="common">Sulfolobus islandicus</name>
    <dbReference type="NCBI Taxonomy" id="426118"/>
    <lineage>
        <taxon>Archaea</taxon>
        <taxon>Thermoproteota</taxon>
        <taxon>Thermoprotei</taxon>
        <taxon>Sulfolobales</taxon>
        <taxon>Sulfolobaceae</taxon>
        <taxon>Saccharolobus</taxon>
    </lineage>
</organism>
<keyword evidence="1" id="KW-0812">Transmembrane</keyword>
<dbReference type="HOGENOM" id="CLU_583459_0_0_2"/>
<name>C4KKG9_SACI6</name>
<keyword evidence="1" id="KW-0472">Membrane</keyword>